<proteinExistence type="predicted"/>
<keyword evidence="3" id="KW-1185">Reference proteome</keyword>
<evidence type="ECO:0000313" key="2">
    <source>
        <dbReference type="EMBL" id="KIY60876.1"/>
    </source>
</evidence>
<evidence type="ECO:0000313" key="3">
    <source>
        <dbReference type="Proteomes" id="UP000054007"/>
    </source>
</evidence>
<feature type="region of interest" description="Disordered" evidence="1">
    <location>
        <begin position="1"/>
        <end position="46"/>
    </location>
</feature>
<feature type="compositionally biased region" description="Acidic residues" evidence="1">
    <location>
        <begin position="120"/>
        <end position="146"/>
    </location>
</feature>
<gene>
    <name evidence="2" type="ORF">CYLTODRAFT_460339</name>
</gene>
<accession>A0A0D7AUB2</accession>
<name>A0A0D7AUB2_9AGAR</name>
<sequence length="175" mass="19398">MSDMALRERSSQAETSPTFSLDSPPQPAKRLKNLPESAQPDLPNDPFSPVIMLRVAKLPRSAQKLRSTRRVRPPFQKKIIDGEERWVLPDEWIANPPPNSRALAKYAIEYSLFPSKTIADIDDESDNDFDSESDNDFDNESDDDLVDVGVAGPGPSTEANKAKKSSKKADKGRAT</sequence>
<dbReference type="EMBL" id="KN881187">
    <property type="protein sequence ID" value="KIY60876.1"/>
    <property type="molecule type" value="Genomic_DNA"/>
</dbReference>
<feature type="region of interest" description="Disordered" evidence="1">
    <location>
        <begin position="117"/>
        <end position="175"/>
    </location>
</feature>
<evidence type="ECO:0000256" key="1">
    <source>
        <dbReference type="SAM" id="MobiDB-lite"/>
    </source>
</evidence>
<protein>
    <submittedName>
        <fullName evidence="2">Uncharacterized protein</fullName>
    </submittedName>
</protein>
<feature type="compositionally biased region" description="Polar residues" evidence="1">
    <location>
        <begin position="12"/>
        <end position="23"/>
    </location>
</feature>
<dbReference type="Proteomes" id="UP000054007">
    <property type="component" value="Unassembled WGS sequence"/>
</dbReference>
<dbReference type="AlphaFoldDB" id="A0A0D7AUB2"/>
<feature type="compositionally biased region" description="Basic and acidic residues" evidence="1">
    <location>
        <begin position="1"/>
        <end position="11"/>
    </location>
</feature>
<organism evidence="2 3">
    <name type="scientific">Cylindrobasidium torrendii FP15055 ss-10</name>
    <dbReference type="NCBI Taxonomy" id="1314674"/>
    <lineage>
        <taxon>Eukaryota</taxon>
        <taxon>Fungi</taxon>
        <taxon>Dikarya</taxon>
        <taxon>Basidiomycota</taxon>
        <taxon>Agaricomycotina</taxon>
        <taxon>Agaricomycetes</taxon>
        <taxon>Agaricomycetidae</taxon>
        <taxon>Agaricales</taxon>
        <taxon>Marasmiineae</taxon>
        <taxon>Physalacriaceae</taxon>
        <taxon>Cylindrobasidium</taxon>
    </lineage>
</organism>
<reference evidence="2 3" key="1">
    <citation type="journal article" date="2015" name="Fungal Genet. Biol.">
        <title>Evolution of novel wood decay mechanisms in Agaricales revealed by the genome sequences of Fistulina hepatica and Cylindrobasidium torrendii.</title>
        <authorList>
            <person name="Floudas D."/>
            <person name="Held B.W."/>
            <person name="Riley R."/>
            <person name="Nagy L.G."/>
            <person name="Koehler G."/>
            <person name="Ransdell A.S."/>
            <person name="Younus H."/>
            <person name="Chow J."/>
            <person name="Chiniquy J."/>
            <person name="Lipzen A."/>
            <person name="Tritt A."/>
            <person name="Sun H."/>
            <person name="Haridas S."/>
            <person name="LaButti K."/>
            <person name="Ohm R.A."/>
            <person name="Kues U."/>
            <person name="Blanchette R.A."/>
            <person name="Grigoriev I.V."/>
            <person name="Minto R.E."/>
            <person name="Hibbett D.S."/>
        </authorList>
    </citation>
    <scope>NUCLEOTIDE SEQUENCE [LARGE SCALE GENOMIC DNA]</scope>
    <source>
        <strain evidence="2 3">FP15055 ss-10</strain>
    </source>
</reference>